<accession>K4AGP5</accession>
<dbReference type="EMBL" id="AGNK02006097">
    <property type="status" value="NOT_ANNOTATED_CDS"/>
    <property type="molecule type" value="Genomic_DNA"/>
</dbReference>
<dbReference type="EnsemblPlants" id="KQK92157">
    <property type="protein sequence ID" value="KQK92157"/>
    <property type="gene ID" value="SETIT_038052mg"/>
</dbReference>
<name>K4AGP5_SETIT</name>
<dbReference type="Proteomes" id="UP000004995">
    <property type="component" value="Unassembled WGS sequence"/>
</dbReference>
<organism evidence="2 3">
    <name type="scientific">Setaria italica</name>
    <name type="common">Foxtail millet</name>
    <name type="synonym">Panicum italicum</name>
    <dbReference type="NCBI Taxonomy" id="4555"/>
    <lineage>
        <taxon>Eukaryota</taxon>
        <taxon>Viridiplantae</taxon>
        <taxon>Streptophyta</taxon>
        <taxon>Embryophyta</taxon>
        <taxon>Tracheophyta</taxon>
        <taxon>Spermatophyta</taxon>
        <taxon>Magnoliopsida</taxon>
        <taxon>Liliopsida</taxon>
        <taxon>Poales</taxon>
        <taxon>Poaceae</taxon>
        <taxon>PACMAD clade</taxon>
        <taxon>Panicoideae</taxon>
        <taxon>Panicodae</taxon>
        <taxon>Paniceae</taxon>
        <taxon>Cenchrinae</taxon>
        <taxon>Setaria</taxon>
    </lineage>
</organism>
<feature type="region of interest" description="Disordered" evidence="1">
    <location>
        <begin position="63"/>
        <end position="123"/>
    </location>
</feature>
<keyword evidence="3" id="KW-1185">Reference proteome</keyword>
<protein>
    <submittedName>
        <fullName evidence="2">Uncharacterized protein</fullName>
    </submittedName>
</protein>
<evidence type="ECO:0000313" key="2">
    <source>
        <dbReference type="EnsemblPlants" id="KQK92157"/>
    </source>
</evidence>
<proteinExistence type="predicted"/>
<dbReference type="HOGENOM" id="CLU_2019238_0_0_1"/>
<evidence type="ECO:0000313" key="3">
    <source>
        <dbReference type="Proteomes" id="UP000004995"/>
    </source>
</evidence>
<reference evidence="3" key="1">
    <citation type="journal article" date="2012" name="Nat. Biotechnol.">
        <title>Reference genome sequence of the model plant Setaria.</title>
        <authorList>
            <person name="Bennetzen J.L."/>
            <person name="Schmutz J."/>
            <person name="Wang H."/>
            <person name="Percifield R."/>
            <person name="Hawkins J."/>
            <person name="Pontaroli A.C."/>
            <person name="Estep M."/>
            <person name="Feng L."/>
            <person name="Vaughn J.N."/>
            <person name="Grimwood J."/>
            <person name="Jenkins J."/>
            <person name="Barry K."/>
            <person name="Lindquist E."/>
            <person name="Hellsten U."/>
            <person name="Deshpande S."/>
            <person name="Wang X."/>
            <person name="Wu X."/>
            <person name="Mitros T."/>
            <person name="Triplett J."/>
            <person name="Yang X."/>
            <person name="Ye C.Y."/>
            <person name="Mauro-Herrera M."/>
            <person name="Wang L."/>
            <person name="Li P."/>
            <person name="Sharma M."/>
            <person name="Sharma R."/>
            <person name="Ronald P.C."/>
            <person name="Panaud O."/>
            <person name="Kellogg E.A."/>
            <person name="Brutnell T.P."/>
            <person name="Doust A.N."/>
            <person name="Tuskan G.A."/>
            <person name="Rokhsar D."/>
            <person name="Devos K.M."/>
        </authorList>
    </citation>
    <scope>NUCLEOTIDE SEQUENCE [LARGE SCALE GENOMIC DNA]</scope>
    <source>
        <strain evidence="3">cv. Yugu1</strain>
    </source>
</reference>
<reference evidence="2" key="2">
    <citation type="submission" date="2018-08" db="UniProtKB">
        <authorList>
            <consortium name="EnsemblPlants"/>
        </authorList>
    </citation>
    <scope>IDENTIFICATION</scope>
    <source>
        <strain evidence="2">Yugu1</strain>
    </source>
</reference>
<evidence type="ECO:0000256" key="1">
    <source>
        <dbReference type="SAM" id="MobiDB-lite"/>
    </source>
</evidence>
<dbReference type="InParanoid" id="K4AGP5"/>
<sequence>MYRSEKGNMSIQLVGAAALRISPPSTAPSGDAARSSSFSTAGCRASLFAIPAARCRPFLTRMACEPCHPPSRGSSDGSPPPRGPAMATAGKGGLARGNAIGRLVLPSPHNRRRKGSHRTQPSG</sequence>
<dbReference type="AlphaFoldDB" id="K4AGP5"/>
<dbReference type="Gramene" id="KQK92157">
    <property type="protein sequence ID" value="KQK92157"/>
    <property type="gene ID" value="SETIT_038052mg"/>
</dbReference>